<comment type="caution">
    <text evidence="2">The sequence shown here is derived from an EMBL/GenBank/DDBJ whole genome shotgun (WGS) entry which is preliminary data.</text>
</comment>
<feature type="transmembrane region" description="Helical" evidence="1">
    <location>
        <begin position="23"/>
        <end position="49"/>
    </location>
</feature>
<dbReference type="Pfam" id="PF04854">
    <property type="entry name" value="DUF624"/>
    <property type="match status" value="1"/>
</dbReference>
<keyword evidence="1" id="KW-0812">Transmembrane</keyword>
<gene>
    <name evidence="2" type="primary">yesV</name>
    <name evidence="2" type="ORF">Sru01_20520</name>
</gene>
<feature type="transmembrane region" description="Helical" evidence="1">
    <location>
        <begin position="77"/>
        <end position="96"/>
    </location>
</feature>
<keyword evidence="1" id="KW-1133">Transmembrane helix</keyword>
<keyword evidence="1" id="KW-0472">Membrane</keyword>
<sequence length="205" mass="22390">MTGWSIRLHLCCDELLWAARLNLMWLVFTLLGGIVLGVGPATVAAYTLARRHAMGETVRAWPEFAAAYRREFARGSLLVLPPAAAGLILAADYVYFTATGTQGLRLVTYLALVVLVVVAAYLLPMYVHYDLRPLACLPRASLFALTRPAGSILLLFCLAAVTVAAVSFPVLLPTVAVGGWIQLNTWLCLRFFAENEARLLLKGNR</sequence>
<evidence type="ECO:0000256" key="1">
    <source>
        <dbReference type="SAM" id="Phobius"/>
    </source>
</evidence>
<dbReference type="InterPro" id="IPR006938">
    <property type="entry name" value="DUF624"/>
</dbReference>
<evidence type="ECO:0000313" key="3">
    <source>
        <dbReference type="Proteomes" id="UP000655287"/>
    </source>
</evidence>
<dbReference type="RefSeq" id="WP_239137237.1">
    <property type="nucleotide sequence ID" value="NZ_BOOU01000031.1"/>
</dbReference>
<feature type="transmembrane region" description="Helical" evidence="1">
    <location>
        <begin position="148"/>
        <end position="168"/>
    </location>
</feature>
<proteinExistence type="predicted"/>
<evidence type="ECO:0008006" key="4">
    <source>
        <dbReference type="Google" id="ProtNLM"/>
    </source>
</evidence>
<dbReference type="AlphaFoldDB" id="A0A919V4A7"/>
<organism evidence="2 3">
    <name type="scientific">Sphaerisporangium rufum</name>
    <dbReference type="NCBI Taxonomy" id="1381558"/>
    <lineage>
        <taxon>Bacteria</taxon>
        <taxon>Bacillati</taxon>
        <taxon>Actinomycetota</taxon>
        <taxon>Actinomycetes</taxon>
        <taxon>Streptosporangiales</taxon>
        <taxon>Streptosporangiaceae</taxon>
        <taxon>Sphaerisporangium</taxon>
    </lineage>
</organism>
<protein>
    <recommendedName>
        <fullName evidence="4">DUF624 domain-containing protein</fullName>
    </recommendedName>
</protein>
<name>A0A919V4A7_9ACTN</name>
<dbReference type="EMBL" id="BOOU01000031">
    <property type="protein sequence ID" value="GII77070.1"/>
    <property type="molecule type" value="Genomic_DNA"/>
</dbReference>
<reference evidence="2" key="1">
    <citation type="submission" date="2021-01" db="EMBL/GenBank/DDBJ databases">
        <title>Whole genome shotgun sequence of Sphaerisporangium rufum NBRC 109079.</title>
        <authorList>
            <person name="Komaki H."/>
            <person name="Tamura T."/>
        </authorList>
    </citation>
    <scope>NUCLEOTIDE SEQUENCE</scope>
    <source>
        <strain evidence="2">NBRC 109079</strain>
    </source>
</reference>
<accession>A0A919V4A7</accession>
<keyword evidence="3" id="KW-1185">Reference proteome</keyword>
<feature type="transmembrane region" description="Helical" evidence="1">
    <location>
        <begin position="108"/>
        <end position="127"/>
    </location>
</feature>
<evidence type="ECO:0000313" key="2">
    <source>
        <dbReference type="EMBL" id="GII77070.1"/>
    </source>
</evidence>
<dbReference type="Proteomes" id="UP000655287">
    <property type="component" value="Unassembled WGS sequence"/>
</dbReference>